<organism evidence="1">
    <name type="scientific">marine sediment metagenome</name>
    <dbReference type="NCBI Taxonomy" id="412755"/>
    <lineage>
        <taxon>unclassified sequences</taxon>
        <taxon>metagenomes</taxon>
        <taxon>ecological metagenomes</taxon>
    </lineage>
</organism>
<reference evidence="1" key="1">
    <citation type="journal article" date="2015" name="Nature">
        <title>Complex archaea that bridge the gap between prokaryotes and eukaryotes.</title>
        <authorList>
            <person name="Spang A."/>
            <person name="Saw J.H."/>
            <person name="Jorgensen S.L."/>
            <person name="Zaremba-Niedzwiedzka K."/>
            <person name="Martijn J."/>
            <person name="Lind A.E."/>
            <person name="van Eijk R."/>
            <person name="Schleper C."/>
            <person name="Guy L."/>
            <person name="Ettema T.J."/>
        </authorList>
    </citation>
    <scope>NUCLEOTIDE SEQUENCE</scope>
</reference>
<accession>A0A0F9HC38</accession>
<comment type="caution">
    <text evidence="1">The sequence shown here is derived from an EMBL/GenBank/DDBJ whole genome shotgun (WGS) entry which is preliminary data.</text>
</comment>
<proteinExistence type="predicted"/>
<dbReference type="AlphaFoldDB" id="A0A0F9HC38"/>
<dbReference type="EMBL" id="LAZR01017377">
    <property type="protein sequence ID" value="KKM00677.1"/>
    <property type="molecule type" value="Genomic_DNA"/>
</dbReference>
<protein>
    <submittedName>
        <fullName evidence="1">Uncharacterized protein</fullName>
    </submittedName>
</protein>
<gene>
    <name evidence="1" type="ORF">LCGC14_1802040</name>
</gene>
<name>A0A0F9HC38_9ZZZZ</name>
<evidence type="ECO:0000313" key="1">
    <source>
        <dbReference type="EMBL" id="KKM00677.1"/>
    </source>
</evidence>
<sequence length="252" mass="29202">MRVIQGTADKLYRLQRSDLDFDLRQSYWRYVDFSGFSLEAYDMRDMDILDSYGAGCILPNTDWMISRRTDWTNATITDLSSYNRDLVIEAVRQNLPSLSSQALLMAKVIIARKTSDYGVSWQDTLHSIIEAGLTKAELKTEGQKVFAGWPSLLARLRYHLKNDLIRPAKPEAERTISTPVRVKLKENTWERFDFFLTGTDRYLAARAIEKSYLQRGIEVVAHVGQLDPWPWVQVSIKSRVVDEFWWKSGWPA</sequence>